<proteinExistence type="predicted"/>
<evidence type="ECO:0000313" key="1">
    <source>
        <dbReference type="Proteomes" id="UP000887580"/>
    </source>
</evidence>
<protein>
    <submittedName>
        <fullName evidence="2">Uncharacterized protein</fullName>
    </submittedName>
</protein>
<dbReference type="WBParaSite" id="PS1159_v2.g6244.t1">
    <property type="protein sequence ID" value="PS1159_v2.g6244.t1"/>
    <property type="gene ID" value="PS1159_v2.g6244"/>
</dbReference>
<dbReference type="Proteomes" id="UP000887580">
    <property type="component" value="Unplaced"/>
</dbReference>
<reference evidence="2" key="1">
    <citation type="submission" date="2022-11" db="UniProtKB">
        <authorList>
            <consortium name="WormBaseParasite"/>
        </authorList>
    </citation>
    <scope>IDENTIFICATION</scope>
</reference>
<evidence type="ECO:0000313" key="2">
    <source>
        <dbReference type="WBParaSite" id="PS1159_v2.g6244.t1"/>
    </source>
</evidence>
<organism evidence="1 2">
    <name type="scientific">Panagrolaimus sp. PS1159</name>
    <dbReference type="NCBI Taxonomy" id="55785"/>
    <lineage>
        <taxon>Eukaryota</taxon>
        <taxon>Metazoa</taxon>
        <taxon>Ecdysozoa</taxon>
        <taxon>Nematoda</taxon>
        <taxon>Chromadorea</taxon>
        <taxon>Rhabditida</taxon>
        <taxon>Tylenchina</taxon>
        <taxon>Panagrolaimomorpha</taxon>
        <taxon>Panagrolaimoidea</taxon>
        <taxon>Panagrolaimidae</taxon>
        <taxon>Panagrolaimus</taxon>
    </lineage>
</organism>
<accession>A0AC35GKH6</accession>
<sequence length="141" mass="15944">MRSNNNFIQRFSGEISISFILFILSANAVSSEAALPVCGKILVAKMYDICQTTDCNTVTPITAETYAPFDLLTECCLQGCEASRIEQYCCFVPSQIEHGSPFQPRVASQKVESKRQQIYQHHKLNRFNSNNNNYNPFDLGY</sequence>
<name>A0AC35GKH6_9BILA</name>